<dbReference type="Proteomes" id="UP000316079">
    <property type="component" value="Unassembled WGS sequence"/>
</dbReference>
<comment type="caution">
    <text evidence="2">The sequence shown here is derived from an EMBL/GenBank/DDBJ whole genome shotgun (WGS) entry which is preliminary data.</text>
</comment>
<reference evidence="2 3" key="1">
    <citation type="journal article" date="2019" name="Sci. Data">
        <title>Hybrid genome assembly and annotation of Danionella translucida.</title>
        <authorList>
            <person name="Kadobianskyi M."/>
            <person name="Schulze L."/>
            <person name="Schuelke M."/>
            <person name="Judkewitz B."/>
        </authorList>
    </citation>
    <scope>NUCLEOTIDE SEQUENCE [LARGE SCALE GENOMIC DNA]</scope>
    <source>
        <strain evidence="2 3">Bolton</strain>
    </source>
</reference>
<organism evidence="2 3">
    <name type="scientific">Danionella cerebrum</name>
    <dbReference type="NCBI Taxonomy" id="2873325"/>
    <lineage>
        <taxon>Eukaryota</taxon>
        <taxon>Metazoa</taxon>
        <taxon>Chordata</taxon>
        <taxon>Craniata</taxon>
        <taxon>Vertebrata</taxon>
        <taxon>Euteleostomi</taxon>
        <taxon>Actinopterygii</taxon>
        <taxon>Neopterygii</taxon>
        <taxon>Teleostei</taxon>
        <taxon>Ostariophysi</taxon>
        <taxon>Cypriniformes</taxon>
        <taxon>Danionidae</taxon>
        <taxon>Danioninae</taxon>
        <taxon>Danionella</taxon>
    </lineage>
</organism>
<keyword evidence="1" id="KW-0812">Transmembrane</keyword>
<feature type="transmembrane region" description="Helical" evidence="1">
    <location>
        <begin position="6"/>
        <end position="25"/>
    </location>
</feature>
<keyword evidence="1" id="KW-1133">Transmembrane helix</keyword>
<evidence type="ECO:0000313" key="2">
    <source>
        <dbReference type="EMBL" id="TRY82691.1"/>
    </source>
</evidence>
<keyword evidence="1" id="KW-0472">Membrane</keyword>
<dbReference type="EMBL" id="SRMA01026543">
    <property type="protein sequence ID" value="TRY82691.1"/>
    <property type="molecule type" value="Genomic_DNA"/>
</dbReference>
<protein>
    <submittedName>
        <fullName evidence="2">Uncharacterized protein</fullName>
    </submittedName>
</protein>
<proteinExistence type="predicted"/>
<evidence type="ECO:0000313" key="3">
    <source>
        <dbReference type="Proteomes" id="UP000316079"/>
    </source>
</evidence>
<keyword evidence="3" id="KW-1185">Reference proteome</keyword>
<sequence>MFILFVFWFCYYGLSFVWTFSWLDIYSEGWLVGFLEVCQVSLISG</sequence>
<accession>A0A553PYD9</accession>
<dbReference type="AlphaFoldDB" id="A0A553PYD9"/>
<gene>
    <name evidence="2" type="ORF">DNTS_007594</name>
</gene>
<name>A0A553PYD9_9TELE</name>
<evidence type="ECO:0000256" key="1">
    <source>
        <dbReference type="SAM" id="Phobius"/>
    </source>
</evidence>
<dbReference type="OrthoDB" id="200954at2759"/>